<keyword evidence="9" id="KW-1185">Reference proteome</keyword>
<dbReference type="InterPro" id="IPR036388">
    <property type="entry name" value="WH-like_DNA-bd_sf"/>
</dbReference>
<dbReference type="EMBL" id="JBHTBS010000009">
    <property type="protein sequence ID" value="MFC7338762.1"/>
    <property type="molecule type" value="Genomic_DNA"/>
</dbReference>
<dbReference type="InterPro" id="IPR013249">
    <property type="entry name" value="RNA_pol_sigma70_r4_t2"/>
</dbReference>
<dbReference type="Gene3D" id="1.10.1740.10">
    <property type="match status" value="1"/>
</dbReference>
<sequence>MPTSLFASPLTPRCFTGVVVKELHAAHESSDNPWNELLAQVRTGDDESARLLVDRLYPRVAAIITPLLPRRSEVEDLAQEVFLRVFEHLDRFRGGSFPAWVSVITRRVCYDALRKQRVRPEWSFSEIDPDRNFEVSATPASQTDFDAPRIIATLFSRMPAEQAWLLREVELREKPISQVAQEMGWTSGAARLRLMRARRKLRQTYDRWNP</sequence>
<feature type="domain" description="RNA polymerase sigma factor 70 region 4 type 2" evidence="7">
    <location>
        <begin position="150"/>
        <end position="201"/>
    </location>
</feature>
<dbReference type="InterPro" id="IPR014284">
    <property type="entry name" value="RNA_pol_sigma-70_dom"/>
</dbReference>
<dbReference type="InterPro" id="IPR039425">
    <property type="entry name" value="RNA_pol_sigma-70-like"/>
</dbReference>
<dbReference type="InterPro" id="IPR013324">
    <property type="entry name" value="RNA_pol_sigma_r3/r4-like"/>
</dbReference>
<evidence type="ECO:0000256" key="1">
    <source>
        <dbReference type="ARBA" id="ARBA00010641"/>
    </source>
</evidence>
<proteinExistence type="inferred from homology"/>
<evidence type="ECO:0000313" key="8">
    <source>
        <dbReference type="EMBL" id="MFC7338762.1"/>
    </source>
</evidence>
<evidence type="ECO:0000256" key="4">
    <source>
        <dbReference type="ARBA" id="ARBA00023125"/>
    </source>
</evidence>
<evidence type="ECO:0000256" key="5">
    <source>
        <dbReference type="ARBA" id="ARBA00023163"/>
    </source>
</evidence>
<dbReference type="Proteomes" id="UP001596472">
    <property type="component" value="Unassembled WGS sequence"/>
</dbReference>
<evidence type="ECO:0000259" key="6">
    <source>
        <dbReference type="Pfam" id="PF04542"/>
    </source>
</evidence>
<dbReference type="InterPro" id="IPR013325">
    <property type="entry name" value="RNA_pol_sigma_r2"/>
</dbReference>
<dbReference type="NCBIfam" id="TIGR02937">
    <property type="entry name" value="sigma70-ECF"/>
    <property type="match status" value="1"/>
</dbReference>
<dbReference type="RefSeq" id="WP_379714533.1">
    <property type="nucleotide sequence ID" value="NZ_JBHTBS010000009.1"/>
</dbReference>
<dbReference type="PANTHER" id="PTHR43133">
    <property type="entry name" value="RNA POLYMERASE ECF-TYPE SIGMA FACTO"/>
    <property type="match status" value="1"/>
</dbReference>
<keyword evidence="2" id="KW-0805">Transcription regulation</keyword>
<dbReference type="PANTHER" id="PTHR43133:SF8">
    <property type="entry name" value="RNA POLYMERASE SIGMA FACTOR HI_1459-RELATED"/>
    <property type="match status" value="1"/>
</dbReference>
<protein>
    <submittedName>
        <fullName evidence="8">RNA polymerase sigma factor</fullName>
    </submittedName>
</protein>
<accession>A0ABW2LCP9</accession>
<evidence type="ECO:0000256" key="2">
    <source>
        <dbReference type="ARBA" id="ARBA00023015"/>
    </source>
</evidence>
<comment type="caution">
    <text evidence="8">The sequence shown here is derived from an EMBL/GenBank/DDBJ whole genome shotgun (WGS) entry which is preliminary data.</text>
</comment>
<feature type="domain" description="RNA polymerase sigma-70 region 2" evidence="6">
    <location>
        <begin position="52"/>
        <end position="117"/>
    </location>
</feature>
<evidence type="ECO:0000256" key="3">
    <source>
        <dbReference type="ARBA" id="ARBA00023082"/>
    </source>
</evidence>
<gene>
    <name evidence="8" type="ORF">ACFQY0_16320</name>
</gene>
<keyword evidence="4" id="KW-0238">DNA-binding</keyword>
<organism evidence="8 9">
    <name type="scientific">Haloferula chungangensis</name>
    <dbReference type="NCBI Taxonomy" id="1048331"/>
    <lineage>
        <taxon>Bacteria</taxon>
        <taxon>Pseudomonadati</taxon>
        <taxon>Verrucomicrobiota</taxon>
        <taxon>Verrucomicrobiia</taxon>
        <taxon>Verrucomicrobiales</taxon>
        <taxon>Verrucomicrobiaceae</taxon>
        <taxon>Haloferula</taxon>
    </lineage>
</organism>
<dbReference type="Pfam" id="PF08281">
    <property type="entry name" value="Sigma70_r4_2"/>
    <property type="match status" value="1"/>
</dbReference>
<evidence type="ECO:0000313" key="9">
    <source>
        <dbReference type="Proteomes" id="UP001596472"/>
    </source>
</evidence>
<dbReference type="SUPFAM" id="SSF88659">
    <property type="entry name" value="Sigma3 and sigma4 domains of RNA polymerase sigma factors"/>
    <property type="match status" value="1"/>
</dbReference>
<dbReference type="Gene3D" id="1.10.10.10">
    <property type="entry name" value="Winged helix-like DNA-binding domain superfamily/Winged helix DNA-binding domain"/>
    <property type="match status" value="1"/>
</dbReference>
<keyword evidence="3" id="KW-0731">Sigma factor</keyword>
<reference evidence="9" key="1">
    <citation type="journal article" date="2019" name="Int. J. Syst. Evol. Microbiol.">
        <title>The Global Catalogue of Microorganisms (GCM) 10K type strain sequencing project: providing services to taxonomists for standard genome sequencing and annotation.</title>
        <authorList>
            <consortium name="The Broad Institute Genomics Platform"/>
            <consortium name="The Broad Institute Genome Sequencing Center for Infectious Disease"/>
            <person name="Wu L."/>
            <person name="Ma J."/>
        </authorList>
    </citation>
    <scope>NUCLEOTIDE SEQUENCE [LARGE SCALE GENOMIC DNA]</scope>
    <source>
        <strain evidence="9">CGMCC 4.1467</strain>
    </source>
</reference>
<evidence type="ECO:0000259" key="7">
    <source>
        <dbReference type="Pfam" id="PF08281"/>
    </source>
</evidence>
<dbReference type="Pfam" id="PF04542">
    <property type="entry name" value="Sigma70_r2"/>
    <property type="match status" value="1"/>
</dbReference>
<dbReference type="InterPro" id="IPR007627">
    <property type="entry name" value="RNA_pol_sigma70_r2"/>
</dbReference>
<keyword evidence="5" id="KW-0804">Transcription</keyword>
<name>A0ABW2LCP9_9BACT</name>
<comment type="similarity">
    <text evidence="1">Belongs to the sigma-70 factor family. ECF subfamily.</text>
</comment>
<dbReference type="SUPFAM" id="SSF88946">
    <property type="entry name" value="Sigma2 domain of RNA polymerase sigma factors"/>
    <property type="match status" value="1"/>
</dbReference>